<dbReference type="InterPro" id="IPR005545">
    <property type="entry name" value="YCII"/>
</dbReference>
<dbReference type="SUPFAM" id="SSF54909">
    <property type="entry name" value="Dimeric alpha+beta barrel"/>
    <property type="match status" value="1"/>
</dbReference>
<evidence type="ECO:0000313" key="4">
    <source>
        <dbReference type="Proteomes" id="UP000286746"/>
    </source>
</evidence>
<evidence type="ECO:0000259" key="2">
    <source>
        <dbReference type="Pfam" id="PF03795"/>
    </source>
</evidence>
<dbReference type="Gene3D" id="3.30.70.1060">
    <property type="entry name" value="Dimeric alpha+beta barrel"/>
    <property type="match status" value="1"/>
</dbReference>
<dbReference type="Pfam" id="PF03795">
    <property type="entry name" value="YCII"/>
    <property type="match status" value="1"/>
</dbReference>
<name>A0A401VUH6_STREY</name>
<dbReference type="EMBL" id="BHZD01000001">
    <property type="protein sequence ID" value="GCD40723.1"/>
    <property type="molecule type" value="Genomic_DNA"/>
</dbReference>
<organism evidence="3 4">
    <name type="scientific">Streptomyces paromomycinus</name>
    <name type="common">Streptomyces rimosus subsp. paromomycinus</name>
    <dbReference type="NCBI Taxonomy" id="92743"/>
    <lineage>
        <taxon>Bacteria</taxon>
        <taxon>Bacillati</taxon>
        <taxon>Actinomycetota</taxon>
        <taxon>Actinomycetes</taxon>
        <taxon>Kitasatosporales</taxon>
        <taxon>Streptomycetaceae</taxon>
        <taxon>Streptomyces</taxon>
    </lineage>
</organism>
<proteinExistence type="inferred from homology"/>
<accession>A0A401VUH6</accession>
<protein>
    <recommendedName>
        <fullName evidence="2">YCII-related domain-containing protein</fullName>
    </recommendedName>
</protein>
<comment type="caution">
    <text evidence="3">The sequence shown here is derived from an EMBL/GenBank/DDBJ whole genome shotgun (WGS) entry which is preliminary data.</text>
</comment>
<dbReference type="InterPro" id="IPR011008">
    <property type="entry name" value="Dimeric_a/b-barrel"/>
</dbReference>
<comment type="similarity">
    <text evidence="1">Belongs to the YciI family.</text>
</comment>
<dbReference type="Proteomes" id="UP000286746">
    <property type="component" value="Unassembled WGS sequence"/>
</dbReference>
<evidence type="ECO:0000256" key="1">
    <source>
        <dbReference type="ARBA" id="ARBA00007689"/>
    </source>
</evidence>
<evidence type="ECO:0000313" key="3">
    <source>
        <dbReference type="EMBL" id="GCD40723.1"/>
    </source>
</evidence>
<dbReference type="AlphaFoldDB" id="A0A401VUH6"/>
<keyword evidence="4" id="KW-1185">Reference proteome</keyword>
<reference evidence="3 4" key="1">
    <citation type="submission" date="2018-11" db="EMBL/GenBank/DDBJ databases">
        <title>Whole genome sequence of Streptomyces paromomycinus NBRC 15454(T).</title>
        <authorList>
            <person name="Komaki H."/>
            <person name="Tamura T."/>
        </authorList>
    </citation>
    <scope>NUCLEOTIDE SEQUENCE [LARGE SCALE GENOMIC DNA]</scope>
    <source>
        <strain evidence="3 4">NBRC 15454</strain>
    </source>
</reference>
<sequence length="160" mass="17779">MPARFSRRRDTAAIVERMGRVRLFAVFMRPTAAYDVESERGRDLMLDHLDWLLDLEDEGRLFAGGPLRAGRPEEAPPRESAVDPTGFFVIGAASPEEAQELVAREPFARAGWRTCVVHTWLLNEGVTIAVGRRIEEIFGGSEPELGTASWERTDEPGKGA</sequence>
<feature type="domain" description="YCII-related" evidence="2">
    <location>
        <begin position="34"/>
        <end position="112"/>
    </location>
</feature>
<gene>
    <name evidence="3" type="ORF">GKJPGBOP_00376</name>
</gene>